<comment type="subcellular location">
    <subcellularLocation>
        <location evidence="1">Cell membrane</location>
        <topology evidence="1">Multi-pass membrane protein</topology>
    </subcellularLocation>
</comment>
<reference evidence="9" key="1">
    <citation type="submission" date="2015-08" db="EMBL/GenBank/DDBJ databases">
        <authorList>
            <person name="Babu N.S."/>
            <person name="Beckwith C.J."/>
            <person name="Beseler K.G."/>
            <person name="Brison A."/>
            <person name="Carone J.V."/>
            <person name="Caskin T.P."/>
            <person name="Diamond M."/>
            <person name="Durham M.E."/>
            <person name="Foxe J.M."/>
            <person name="Go M."/>
            <person name="Henderson B.A."/>
            <person name="Jones I.B."/>
            <person name="McGettigan J.A."/>
            <person name="Micheletti S.J."/>
            <person name="Nasrallah M.E."/>
            <person name="Ortiz D."/>
            <person name="Piller C.R."/>
            <person name="Privatt S.R."/>
            <person name="Schneider S.L."/>
            <person name="Sharp S."/>
            <person name="Smith T.C."/>
            <person name="Stanton J.D."/>
            <person name="Ullery H.E."/>
            <person name="Wilson R.J."/>
            <person name="Serrano M.G."/>
            <person name="Buck G."/>
            <person name="Lee V."/>
            <person name="Wang Y."/>
            <person name="Carvalho R."/>
            <person name="Voegtly L."/>
            <person name="Shi R."/>
            <person name="Duckworth R."/>
            <person name="Johnson A."/>
            <person name="Loviza R."/>
            <person name="Walstead R."/>
            <person name="Shah Z."/>
            <person name="Kiflezghi M."/>
            <person name="Wade K."/>
            <person name="Ball S.L."/>
            <person name="Bradley K.W."/>
            <person name="Asai D.J."/>
            <person name="Bowman C.A."/>
            <person name="Russell D.A."/>
            <person name="Pope W.H."/>
            <person name="Jacobs-Sera D."/>
            <person name="Hendrix R.W."/>
            <person name="Hatfull G.F."/>
        </authorList>
    </citation>
    <scope>NUCLEOTIDE SEQUENCE</scope>
</reference>
<dbReference type="CDD" id="cd06261">
    <property type="entry name" value="TM_PBP2"/>
    <property type="match status" value="1"/>
</dbReference>
<dbReference type="InterPro" id="IPR035906">
    <property type="entry name" value="MetI-like_sf"/>
</dbReference>
<gene>
    <name evidence="9" type="ORF">NOCA2540019</name>
</gene>
<dbReference type="Pfam" id="PF12911">
    <property type="entry name" value="OppC_N"/>
    <property type="match status" value="1"/>
</dbReference>
<evidence type="ECO:0000256" key="4">
    <source>
        <dbReference type="ARBA" id="ARBA00022692"/>
    </source>
</evidence>
<organism evidence="9">
    <name type="scientific">metagenome</name>
    <dbReference type="NCBI Taxonomy" id="256318"/>
    <lineage>
        <taxon>unclassified sequences</taxon>
        <taxon>metagenomes</taxon>
    </lineage>
</organism>
<keyword evidence="6 7" id="KW-0472">Membrane</keyword>
<dbReference type="AlphaFoldDB" id="A0A2P2C9Q4"/>
<feature type="transmembrane region" description="Helical" evidence="7">
    <location>
        <begin position="244"/>
        <end position="267"/>
    </location>
</feature>
<keyword evidence="2" id="KW-0813">Transport</keyword>
<proteinExistence type="predicted"/>
<dbReference type="Gene3D" id="1.10.3720.10">
    <property type="entry name" value="MetI-like"/>
    <property type="match status" value="1"/>
</dbReference>
<name>A0A2P2C9Q4_9ZZZZ</name>
<evidence type="ECO:0000313" key="9">
    <source>
        <dbReference type="EMBL" id="CUR58736.1"/>
    </source>
</evidence>
<protein>
    <submittedName>
        <fullName evidence="9">Putative ABC transporter permease protein</fullName>
    </submittedName>
</protein>
<evidence type="ECO:0000256" key="6">
    <source>
        <dbReference type="ARBA" id="ARBA00023136"/>
    </source>
</evidence>
<dbReference type="SUPFAM" id="SSF161098">
    <property type="entry name" value="MetI-like"/>
    <property type="match status" value="1"/>
</dbReference>
<dbReference type="InterPro" id="IPR025966">
    <property type="entry name" value="OppC_N"/>
</dbReference>
<dbReference type="GO" id="GO:0005886">
    <property type="term" value="C:plasma membrane"/>
    <property type="evidence" value="ECO:0007669"/>
    <property type="project" value="UniProtKB-SubCell"/>
</dbReference>
<evidence type="ECO:0000256" key="1">
    <source>
        <dbReference type="ARBA" id="ARBA00004651"/>
    </source>
</evidence>
<feature type="transmembrane region" description="Helical" evidence="7">
    <location>
        <begin position="203"/>
        <end position="224"/>
    </location>
</feature>
<evidence type="ECO:0000256" key="7">
    <source>
        <dbReference type="SAM" id="Phobius"/>
    </source>
</evidence>
<feature type="transmembrane region" description="Helical" evidence="7">
    <location>
        <begin position="20"/>
        <end position="41"/>
    </location>
</feature>
<feature type="domain" description="ABC transmembrane type-1" evidence="8">
    <location>
        <begin position="77"/>
        <end position="267"/>
    </location>
</feature>
<keyword evidence="3" id="KW-1003">Cell membrane</keyword>
<evidence type="ECO:0000256" key="5">
    <source>
        <dbReference type="ARBA" id="ARBA00022989"/>
    </source>
</evidence>
<evidence type="ECO:0000259" key="8">
    <source>
        <dbReference type="PROSITE" id="PS50928"/>
    </source>
</evidence>
<dbReference type="PROSITE" id="PS50928">
    <property type="entry name" value="ABC_TM1"/>
    <property type="match status" value="1"/>
</dbReference>
<feature type="transmembrane region" description="Helical" evidence="7">
    <location>
        <begin position="116"/>
        <end position="135"/>
    </location>
</feature>
<dbReference type="PANTHER" id="PTHR43386:SF25">
    <property type="entry name" value="PEPTIDE ABC TRANSPORTER PERMEASE PROTEIN"/>
    <property type="match status" value="1"/>
</dbReference>
<dbReference type="EMBL" id="CZKA01000050">
    <property type="protein sequence ID" value="CUR58736.1"/>
    <property type="molecule type" value="Genomic_DNA"/>
</dbReference>
<dbReference type="InterPro" id="IPR050366">
    <property type="entry name" value="BP-dependent_transpt_permease"/>
</dbReference>
<feature type="transmembrane region" description="Helical" evidence="7">
    <location>
        <begin position="79"/>
        <end position="104"/>
    </location>
</feature>
<evidence type="ECO:0000256" key="3">
    <source>
        <dbReference type="ARBA" id="ARBA00022475"/>
    </source>
</evidence>
<dbReference type="GO" id="GO:0055085">
    <property type="term" value="P:transmembrane transport"/>
    <property type="evidence" value="ECO:0007669"/>
    <property type="project" value="InterPro"/>
</dbReference>
<accession>A0A2P2C9Q4</accession>
<dbReference type="InterPro" id="IPR000515">
    <property type="entry name" value="MetI-like"/>
</dbReference>
<sequence>MSTTTPSSSTFRRAIAQKRLLFGAIITLLVTAMAIFGPLVAPHGENEIVGAPFSSDVGLFGTDYLGQDVLSRLLYGGQIVLLIAVLGTILGMVVGVLIGVVAAYAGGWWDEVIMRLNDVTLAFPQILLALVVLTAVNDPKWWMIVLLVGISHAPRVARLARGVALGIVSRDFVVAAEALGERRSRVILAEVLPNMNAPLLAEAGLRLTYSIGLVAGLGFLGFATDPSAADWGQMINENRLAMASQSWAVLAPVLIIGLFTIGTNLMADGIAQFNAKGGD</sequence>
<dbReference type="PANTHER" id="PTHR43386">
    <property type="entry name" value="OLIGOPEPTIDE TRANSPORT SYSTEM PERMEASE PROTEIN APPC"/>
    <property type="match status" value="1"/>
</dbReference>
<keyword evidence="4 7" id="KW-0812">Transmembrane</keyword>
<evidence type="ECO:0000256" key="2">
    <source>
        <dbReference type="ARBA" id="ARBA00022448"/>
    </source>
</evidence>
<keyword evidence="5 7" id="KW-1133">Transmembrane helix</keyword>
<dbReference type="Pfam" id="PF00528">
    <property type="entry name" value="BPD_transp_1"/>
    <property type="match status" value="1"/>
</dbReference>